<dbReference type="GO" id="GO:0016567">
    <property type="term" value="P:protein ubiquitination"/>
    <property type="evidence" value="ECO:0007669"/>
    <property type="project" value="InterPro"/>
</dbReference>
<dbReference type="Gene3D" id="1.20.120.1750">
    <property type="match status" value="1"/>
</dbReference>
<evidence type="ECO:0000313" key="11">
    <source>
        <dbReference type="EMBL" id="KAJ7637074.1"/>
    </source>
</evidence>
<dbReference type="AlphaFoldDB" id="A0AAD7C466"/>
<name>A0AAD7C466_9AGAR</name>
<evidence type="ECO:0000313" key="12">
    <source>
        <dbReference type="Proteomes" id="UP001221142"/>
    </source>
</evidence>
<accession>A0AAD7C466</accession>
<reference evidence="11" key="1">
    <citation type="submission" date="2023-03" db="EMBL/GenBank/DDBJ databases">
        <title>Massive genome expansion in bonnet fungi (Mycena s.s.) driven by repeated elements and novel gene families across ecological guilds.</title>
        <authorList>
            <consortium name="Lawrence Berkeley National Laboratory"/>
            <person name="Harder C.B."/>
            <person name="Miyauchi S."/>
            <person name="Viragh M."/>
            <person name="Kuo A."/>
            <person name="Thoen E."/>
            <person name="Andreopoulos B."/>
            <person name="Lu D."/>
            <person name="Skrede I."/>
            <person name="Drula E."/>
            <person name="Henrissat B."/>
            <person name="Morin E."/>
            <person name="Kohler A."/>
            <person name="Barry K."/>
            <person name="LaButti K."/>
            <person name="Morin E."/>
            <person name="Salamov A."/>
            <person name="Lipzen A."/>
            <person name="Mereny Z."/>
            <person name="Hegedus B."/>
            <person name="Baldrian P."/>
            <person name="Stursova M."/>
            <person name="Weitz H."/>
            <person name="Taylor A."/>
            <person name="Grigoriev I.V."/>
            <person name="Nagy L.G."/>
            <person name="Martin F."/>
            <person name="Kauserud H."/>
        </authorList>
    </citation>
    <scope>NUCLEOTIDE SEQUENCE</scope>
    <source>
        <strain evidence="11">9284</strain>
    </source>
</reference>
<dbReference type="InterPro" id="IPR000315">
    <property type="entry name" value="Znf_B-box"/>
</dbReference>
<evidence type="ECO:0008006" key="13">
    <source>
        <dbReference type="Google" id="ProtNLM"/>
    </source>
</evidence>
<dbReference type="Proteomes" id="UP001221142">
    <property type="component" value="Unassembled WGS sequence"/>
</dbReference>
<dbReference type="SMART" id="SM00184">
    <property type="entry name" value="RING"/>
    <property type="match status" value="2"/>
</dbReference>
<dbReference type="EMBL" id="JARKIF010000006">
    <property type="protein sequence ID" value="KAJ7637074.1"/>
    <property type="molecule type" value="Genomic_DNA"/>
</dbReference>
<evidence type="ECO:0000256" key="5">
    <source>
        <dbReference type="ARBA" id="ARBA00022786"/>
    </source>
</evidence>
<dbReference type="SUPFAM" id="SSF57850">
    <property type="entry name" value="RING/U-box"/>
    <property type="match status" value="2"/>
</dbReference>
<feature type="domain" description="RING-type" evidence="10">
    <location>
        <begin position="93"/>
        <end position="337"/>
    </location>
</feature>
<protein>
    <recommendedName>
        <fullName evidence="13">RING-type domain-containing protein</fullName>
    </recommendedName>
</protein>
<keyword evidence="12" id="KW-1185">Reference proteome</keyword>
<evidence type="ECO:0000259" key="9">
    <source>
        <dbReference type="PROSITE" id="PS50119"/>
    </source>
</evidence>
<dbReference type="InterPro" id="IPR044066">
    <property type="entry name" value="TRIAD_supradom"/>
</dbReference>
<dbReference type="InterPro" id="IPR031127">
    <property type="entry name" value="E3_UB_ligase_RBR"/>
</dbReference>
<keyword evidence="6" id="KW-0862">Zinc</keyword>
<keyword evidence="4 7" id="KW-0863">Zinc-finger</keyword>
<feature type="region of interest" description="Disordered" evidence="8">
    <location>
        <begin position="1"/>
        <end position="44"/>
    </location>
</feature>
<dbReference type="PROSITE" id="PS51873">
    <property type="entry name" value="TRIAD"/>
    <property type="match status" value="1"/>
</dbReference>
<dbReference type="PROSITE" id="PS50119">
    <property type="entry name" value="ZF_BBOX"/>
    <property type="match status" value="1"/>
</dbReference>
<evidence type="ECO:0000256" key="1">
    <source>
        <dbReference type="ARBA" id="ARBA00022679"/>
    </source>
</evidence>
<gene>
    <name evidence="11" type="ORF">FB45DRAFT_908161</name>
</gene>
<comment type="caution">
    <text evidence="11">The sequence shown here is derived from an EMBL/GenBank/DDBJ whole genome shotgun (WGS) entry which is preliminary data.</text>
</comment>
<evidence type="ECO:0000259" key="10">
    <source>
        <dbReference type="PROSITE" id="PS51873"/>
    </source>
</evidence>
<feature type="domain" description="B box-type" evidence="9">
    <location>
        <begin position="217"/>
        <end position="264"/>
    </location>
</feature>
<sequence length="342" mass="39291">MWKKWKKPGPFISAGEVPGAAHAQQHHEVASRLAEPEPPATMVHVSSTSHGQLKMCNICFEYCQITADPWMSTWSRLNARTPTHGRVADWTRDLLPYMLDKDNPPPKEPPPAGVFLKPCRHSYCGVCLAQHIYSRINIIFKPEMYGKILKDEVKSISPNFGSVIFPVDCPACQAVGSKQRPLEIQDDVAEVVLGRPNMGEWRHAKTLSTLNFMYCPICSEDNYFPADMANLRLQCMGCHRILCKSCKSVWHEHMTCRQYQDIPIAERAPDDAPFFDLANNRNWRQCPKCSRMVELKFGCNHITCHCNHHFCYRCGSDYEYRNGVRRCVRGDECNNEERPRWT</sequence>
<evidence type="ECO:0000256" key="3">
    <source>
        <dbReference type="ARBA" id="ARBA00022737"/>
    </source>
</evidence>
<dbReference type="CDD" id="cd22584">
    <property type="entry name" value="Rcat_RBR_unk"/>
    <property type="match status" value="1"/>
</dbReference>
<dbReference type="InterPro" id="IPR001841">
    <property type="entry name" value="Znf_RING"/>
</dbReference>
<dbReference type="GO" id="GO:0004842">
    <property type="term" value="F:ubiquitin-protein transferase activity"/>
    <property type="evidence" value="ECO:0007669"/>
    <property type="project" value="InterPro"/>
</dbReference>
<dbReference type="GO" id="GO:0008270">
    <property type="term" value="F:zinc ion binding"/>
    <property type="evidence" value="ECO:0007669"/>
    <property type="project" value="UniProtKB-KW"/>
</dbReference>
<dbReference type="PANTHER" id="PTHR11685">
    <property type="entry name" value="RBR FAMILY RING FINGER AND IBR DOMAIN-CONTAINING"/>
    <property type="match status" value="1"/>
</dbReference>
<organism evidence="11 12">
    <name type="scientific">Roridomyces roridus</name>
    <dbReference type="NCBI Taxonomy" id="1738132"/>
    <lineage>
        <taxon>Eukaryota</taxon>
        <taxon>Fungi</taxon>
        <taxon>Dikarya</taxon>
        <taxon>Basidiomycota</taxon>
        <taxon>Agaricomycotina</taxon>
        <taxon>Agaricomycetes</taxon>
        <taxon>Agaricomycetidae</taxon>
        <taxon>Agaricales</taxon>
        <taxon>Marasmiineae</taxon>
        <taxon>Mycenaceae</taxon>
        <taxon>Roridomyces</taxon>
    </lineage>
</organism>
<evidence type="ECO:0000256" key="8">
    <source>
        <dbReference type="SAM" id="MobiDB-lite"/>
    </source>
</evidence>
<evidence type="ECO:0000256" key="7">
    <source>
        <dbReference type="PROSITE-ProRule" id="PRU00024"/>
    </source>
</evidence>
<evidence type="ECO:0000256" key="4">
    <source>
        <dbReference type="ARBA" id="ARBA00022771"/>
    </source>
</evidence>
<proteinExistence type="predicted"/>
<keyword evidence="3" id="KW-0677">Repeat</keyword>
<evidence type="ECO:0000256" key="2">
    <source>
        <dbReference type="ARBA" id="ARBA00022723"/>
    </source>
</evidence>
<keyword evidence="1" id="KW-0808">Transferase</keyword>
<evidence type="ECO:0000256" key="6">
    <source>
        <dbReference type="ARBA" id="ARBA00022833"/>
    </source>
</evidence>
<keyword evidence="5" id="KW-0833">Ubl conjugation pathway</keyword>
<dbReference type="Pfam" id="PF22191">
    <property type="entry name" value="IBR_1"/>
    <property type="match status" value="1"/>
</dbReference>
<keyword evidence="2" id="KW-0479">Metal-binding</keyword>